<dbReference type="EMBL" id="FOZC01000002">
    <property type="protein sequence ID" value="SFR66720.1"/>
    <property type="molecule type" value="Genomic_DNA"/>
</dbReference>
<evidence type="ECO:0000313" key="1">
    <source>
        <dbReference type="EMBL" id="SET06428.1"/>
    </source>
</evidence>
<sequence>MEFSIRDISSVQDFADLIDSCSHDVYVESVSGDRLNLKSTLTRFAFMTKLASGQRNSDFRLFFSNTDDEKKVRSYMSTV</sequence>
<gene>
    <name evidence="2" type="ORF">SAMN02910262_00420</name>
    <name evidence="1" type="ORF">SAMN04487771_100456</name>
</gene>
<evidence type="ECO:0000313" key="2">
    <source>
        <dbReference type="EMBL" id="SFR66720.1"/>
    </source>
</evidence>
<evidence type="ECO:0000313" key="4">
    <source>
        <dbReference type="Proteomes" id="UP000214760"/>
    </source>
</evidence>
<evidence type="ECO:0008006" key="5">
    <source>
        <dbReference type="Google" id="ProtNLM"/>
    </source>
</evidence>
<organism evidence="1 3">
    <name type="scientific">[Clostridium] aminophilum</name>
    <dbReference type="NCBI Taxonomy" id="1526"/>
    <lineage>
        <taxon>Bacteria</taxon>
        <taxon>Bacillati</taxon>
        <taxon>Bacillota</taxon>
        <taxon>Clostridia</taxon>
        <taxon>Lachnospirales</taxon>
        <taxon>Lachnospiraceae</taxon>
    </lineage>
</organism>
<dbReference type="OrthoDB" id="1683411at2"/>
<reference evidence="3 4" key="1">
    <citation type="submission" date="2016-10" db="EMBL/GenBank/DDBJ databases">
        <authorList>
            <person name="de Groot N.N."/>
        </authorList>
    </citation>
    <scope>NUCLEOTIDE SEQUENCE [LARGE SCALE GENOMIC DNA]</scope>
    <source>
        <strain evidence="2 4">F</strain>
        <strain evidence="1 3">KH1P1</strain>
    </source>
</reference>
<dbReference type="EMBL" id="FOIL01000004">
    <property type="protein sequence ID" value="SET06428.1"/>
    <property type="molecule type" value="Genomic_DNA"/>
</dbReference>
<dbReference type="Proteomes" id="UP000199820">
    <property type="component" value="Unassembled WGS sequence"/>
</dbReference>
<keyword evidence="3" id="KW-1185">Reference proteome</keyword>
<evidence type="ECO:0000313" key="3">
    <source>
        <dbReference type="Proteomes" id="UP000199820"/>
    </source>
</evidence>
<name>A0A1I0BII6_9FIRM</name>
<dbReference type="STRING" id="1526.SAMN02910262_00420"/>
<protein>
    <recommendedName>
        <fullName evidence="5">HPr family phosphocarrier protein</fullName>
    </recommendedName>
</protein>
<dbReference type="AlphaFoldDB" id="A0A1I0BII6"/>
<proteinExistence type="predicted"/>
<dbReference type="RefSeq" id="WP_031471391.1">
    <property type="nucleotide sequence ID" value="NZ_FOIL01000004.1"/>
</dbReference>
<accession>A0A1I0BII6</accession>
<dbReference type="Proteomes" id="UP000214760">
    <property type="component" value="Unassembled WGS sequence"/>
</dbReference>